<feature type="domain" description="DUF2007" evidence="1">
    <location>
        <begin position="2"/>
        <end position="68"/>
    </location>
</feature>
<evidence type="ECO:0000259" key="1">
    <source>
        <dbReference type="Pfam" id="PF09413"/>
    </source>
</evidence>
<protein>
    <recommendedName>
        <fullName evidence="1">DUF2007 domain-containing protein</fullName>
    </recommendedName>
</protein>
<dbReference type="Gene3D" id="3.30.70.790">
    <property type="entry name" value="UreE, C-terminal domain"/>
    <property type="match status" value="1"/>
</dbReference>
<dbReference type="STRING" id="1188252.A1QC_09175"/>
<dbReference type="RefSeq" id="WP_017024056.1">
    <property type="nucleotide sequence ID" value="NZ_AJYK02000063.1"/>
</dbReference>
<sequence length="105" mass="11983">MKIFSAQNPVEAHIVRGLLESQGIEAQVHSDNIFSLKGEIPMTNDTDPYVWLVDHMFEGKAKKIIAEYDNRKDDDSPNWVCDLCNESVEIQFAICWNCGNSHKDQ</sequence>
<dbReference type="eggNOG" id="ENOG5033HJC">
    <property type="taxonomic scope" value="Bacteria"/>
</dbReference>
<reference evidence="2 3" key="1">
    <citation type="journal article" date="2012" name="Science">
        <title>Ecological populations of bacteria act as socially cohesive units of antibiotic production and resistance.</title>
        <authorList>
            <person name="Cordero O.X."/>
            <person name="Wildschutte H."/>
            <person name="Kirkup B."/>
            <person name="Proehl S."/>
            <person name="Ngo L."/>
            <person name="Hussain F."/>
            <person name="Le Roux F."/>
            <person name="Mincer T."/>
            <person name="Polz M.F."/>
        </authorList>
    </citation>
    <scope>NUCLEOTIDE SEQUENCE [LARGE SCALE GENOMIC DNA]</scope>
    <source>
        <strain evidence="2 3">1S-45</strain>
    </source>
</reference>
<dbReference type="EMBL" id="AJYK02000063">
    <property type="protein sequence ID" value="OEF25369.1"/>
    <property type="molecule type" value="Genomic_DNA"/>
</dbReference>
<dbReference type="OrthoDB" id="9814654at2"/>
<evidence type="ECO:0000313" key="2">
    <source>
        <dbReference type="EMBL" id="OEF25369.1"/>
    </source>
</evidence>
<name>A0A1E5E211_9VIBR</name>
<dbReference type="Proteomes" id="UP000094070">
    <property type="component" value="Unassembled WGS sequence"/>
</dbReference>
<gene>
    <name evidence="2" type="ORF">A1QC_09175</name>
</gene>
<accession>A0A1E5E211</accession>
<dbReference type="AlphaFoldDB" id="A0A1E5E211"/>
<dbReference type="InterPro" id="IPR018551">
    <property type="entry name" value="DUF2007"/>
</dbReference>
<comment type="caution">
    <text evidence="2">The sequence shown here is derived from an EMBL/GenBank/DDBJ whole genome shotgun (WGS) entry which is preliminary data.</text>
</comment>
<organism evidence="2 3">
    <name type="scientific">Vibrio rumoiensis 1S-45</name>
    <dbReference type="NCBI Taxonomy" id="1188252"/>
    <lineage>
        <taxon>Bacteria</taxon>
        <taxon>Pseudomonadati</taxon>
        <taxon>Pseudomonadota</taxon>
        <taxon>Gammaproteobacteria</taxon>
        <taxon>Vibrionales</taxon>
        <taxon>Vibrionaceae</taxon>
        <taxon>Vibrio</taxon>
    </lineage>
</organism>
<dbReference type="Pfam" id="PF09413">
    <property type="entry name" value="DUF2007"/>
    <property type="match status" value="1"/>
</dbReference>
<evidence type="ECO:0000313" key="3">
    <source>
        <dbReference type="Proteomes" id="UP000094070"/>
    </source>
</evidence>
<keyword evidence="3" id="KW-1185">Reference proteome</keyword>
<proteinExistence type="predicted"/>